<feature type="transmembrane region" description="Helical" evidence="1">
    <location>
        <begin position="131"/>
        <end position="152"/>
    </location>
</feature>
<accession>A0A1F4ZAX7</accession>
<dbReference type="InterPro" id="IPR025101">
    <property type="entry name" value="DUF4012"/>
</dbReference>
<dbReference type="Pfam" id="PF13196">
    <property type="entry name" value="DUF4012"/>
    <property type="match status" value="1"/>
</dbReference>
<dbReference type="EMBL" id="MEXN01000007">
    <property type="protein sequence ID" value="OGD03408.1"/>
    <property type="molecule type" value="Genomic_DNA"/>
</dbReference>
<gene>
    <name evidence="2" type="ORF">A2989_01075</name>
</gene>
<evidence type="ECO:0000256" key="1">
    <source>
        <dbReference type="SAM" id="Phobius"/>
    </source>
</evidence>
<organism evidence="2 3">
    <name type="scientific">Candidatus Amesbacteria bacterium RIFCSPLOWO2_01_FULL_48_25</name>
    <dbReference type="NCBI Taxonomy" id="1797259"/>
    <lineage>
        <taxon>Bacteria</taxon>
        <taxon>Candidatus Amesiibacteriota</taxon>
    </lineage>
</organism>
<comment type="caution">
    <text evidence="2">The sequence shown here is derived from an EMBL/GenBank/DDBJ whole genome shotgun (WGS) entry which is preliminary data.</text>
</comment>
<dbReference type="STRING" id="1797259.A2989_01075"/>
<protein>
    <recommendedName>
        <fullName evidence="4">DUF4012 domain-containing protein</fullName>
    </recommendedName>
</protein>
<reference evidence="2 3" key="1">
    <citation type="journal article" date="2016" name="Nat. Commun.">
        <title>Thousands of microbial genomes shed light on interconnected biogeochemical processes in an aquifer system.</title>
        <authorList>
            <person name="Anantharaman K."/>
            <person name="Brown C.T."/>
            <person name="Hug L.A."/>
            <person name="Sharon I."/>
            <person name="Castelle C.J."/>
            <person name="Probst A.J."/>
            <person name="Thomas B.C."/>
            <person name="Singh A."/>
            <person name="Wilkins M.J."/>
            <person name="Karaoz U."/>
            <person name="Brodie E.L."/>
            <person name="Williams K.H."/>
            <person name="Hubbard S.S."/>
            <person name="Banfield J.F."/>
        </authorList>
    </citation>
    <scope>NUCLEOTIDE SEQUENCE [LARGE SCALE GENOMIC DNA]</scope>
</reference>
<dbReference type="AlphaFoldDB" id="A0A1F4ZAX7"/>
<proteinExistence type="predicted"/>
<dbReference type="Proteomes" id="UP000177080">
    <property type="component" value="Unassembled WGS sequence"/>
</dbReference>
<name>A0A1F4ZAX7_9BACT</name>
<keyword evidence="1" id="KW-0472">Membrane</keyword>
<keyword evidence="1" id="KW-0812">Transmembrane</keyword>
<evidence type="ECO:0000313" key="2">
    <source>
        <dbReference type="EMBL" id="OGD03408.1"/>
    </source>
</evidence>
<keyword evidence="1" id="KW-1133">Transmembrane helix</keyword>
<evidence type="ECO:0008006" key="4">
    <source>
        <dbReference type="Google" id="ProtNLM"/>
    </source>
</evidence>
<evidence type="ECO:0000313" key="3">
    <source>
        <dbReference type="Proteomes" id="UP000177080"/>
    </source>
</evidence>
<sequence length="670" mass="74108">MGRKVHTILVSHEVNSPKFLTLNSKSNIPSGHIKNPPDYILLVLKSLHKQYDLFFSSIKVSQASKSKLLIFCPGRDLPDIQKEIYKITRTNPIDYQLISLPKLLPDSLVPRFVQKKLQILKLISPTNPKKFRYSIIPAIFLIAILIITLLTVSTCMRQALALSESKSKACYSVVNAVETYLTKLADTLNIKYPTIISRPLALIQTTRSLGVFRDEIGGVVASVLKPGLPPPNIIRTQTLFEEISQKVYLDLLAQPLPRYAVTDQKKQFDLLSIEWNILAHVKKFESLLPEINSLLSTSSGIDGVILVLDSSQARPSGGTVQALITFTLSQGRLSQIRVHSADSLDRQMSGIPDSPADFTKRTPTSRWSLGNSLWGSSFLQSAQAASWFISRELKFQPELVIAIETSTLSQILADIGLENPKLTASSPEAKSQLFTQITTSAIDKLRTLSPGQLGFVAQNFFILAANHQALITSISPTLPLPILASWADPIVSPTQDVFYPTLTFTQAINSKPVLNQKVTVEFQADQTTYLLDFDIPQIPDQSATSILFRLQLPTSAVIDDLEINGQKLLDSSYSLLSQPGFQEISLDLDSVTKSATLIKINVHSKRKLTNYTLVIPRQPGVTSVQDIEIKYPPEITLSAVQPPSFAKPGILRYNNPTFSQVELGFQTPLP</sequence>